<dbReference type="SUPFAM" id="SSF47413">
    <property type="entry name" value="lambda repressor-like DNA-binding domains"/>
    <property type="match status" value="1"/>
</dbReference>
<keyword evidence="4" id="KW-1185">Reference proteome</keyword>
<dbReference type="CDD" id="cd00093">
    <property type="entry name" value="HTH_XRE"/>
    <property type="match status" value="1"/>
</dbReference>
<dbReference type="InterPro" id="IPR001387">
    <property type="entry name" value="Cro/C1-type_HTH"/>
</dbReference>
<name>A0ABP4HB66_9PSEU</name>
<dbReference type="Proteomes" id="UP001500653">
    <property type="component" value="Unassembled WGS sequence"/>
</dbReference>
<dbReference type="SMART" id="SM00530">
    <property type="entry name" value="HTH_XRE"/>
    <property type="match status" value="1"/>
</dbReference>
<comment type="caution">
    <text evidence="3">The sequence shown here is derived from an EMBL/GenBank/DDBJ whole genome shotgun (WGS) entry which is preliminary data.</text>
</comment>
<organism evidence="3 4">
    <name type="scientific">Prauserella halophila</name>
    <dbReference type="NCBI Taxonomy" id="185641"/>
    <lineage>
        <taxon>Bacteria</taxon>
        <taxon>Bacillati</taxon>
        <taxon>Actinomycetota</taxon>
        <taxon>Actinomycetes</taxon>
        <taxon>Pseudonocardiales</taxon>
        <taxon>Pseudonocardiaceae</taxon>
        <taxon>Prauserella</taxon>
    </lineage>
</organism>
<gene>
    <name evidence="3" type="ORF">GCM10009676_44170</name>
</gene>
<protein>
    <submittedName>
        <fullName evidence="3">Helix-turn-helix domain-containing protein</fullName>
    </submittedName>
</protein>
<accession>A0ABP4HB66</accession>
<feature type="domain" description="HTH cro/C1-type" evidence="2">
    <location>
        <begin position="14"/>
        <end position="67"/>
    </location>
</feature>
<dbReference type="PROSITE" id="PS50943">
    <property type="entry name" value="HTH_CROC1"/>
    <property type="match status" value="1"/>
</dbReference>
<dbReference type="Pfam" id="PF13560">
    <property type="entry name" value="HTH_31"/>
    <property type="match status" value="1"/>
</dbReference>
<feature type="region of interest" description="Disordered" evidence="1">
    <location>
        <begin position="121"/>
        <end position="150"/>
    </location>
</feature>
<evidence type="ECO:0000256" key="1">
    <source>
        <dbReference type="SAM" id="MobiDB-lite"/>
    </source>
</evidence>
<sequence>MSGRIDLPRLHDALDAQRRARALSWRQLAEEAGVSPSLLSRMSNGQRPDLDGFIALVQWLGTPAEEFMSRPGDEPGVAPPAHGPTPELETQLAMLLRARDDLPEADKEYLLEIVGATMRRIKHDGRADDSGTIGSRVADADGSGNPDSGR</sequence>
<evidence type="ECO:0000313" key="3">
    <source>
        <dbReference type="EMBL" id="GAA1252427.1"/>
    </source>
</evidence>
<evidence type="ECO:0000313" key="4">
    <source>
        <dbReference type="Proteomes" id="UP001500653"/>
    </source>
</evidence>
<reference evidence="4" key="1">
    <citation type="journal article" date="2019" name="Int. J. Syst. Evol. Microbiol.">
        <title>The Global Catalogue of Microorganisms (GCM) 10K type strain sequencing project: providing services to taxonomists for standard genome sequencing and annotation.</title>
        <authorList>
            <consortium name="The Broad Institute Genomics Platform"/>
            <consortium name="The Broad Institute Genome Sequencing Center for Infectious Disease"/>
            <person name="Wu L."/>
            <person name="Ma J."/>
        </authorList>
    </citation>
    <scope>NUCLEOTIDE SEQUENCE [LARGE SCALE GENOMIC DNA]</scope>
    <source>
        <strain evidence="4">JCM 13023</strain>
    </source>
</reference>
<proteinExistence type="predicted"/>
<evidence type="ECO:0000259" key="2">
    <source>
        <dbReference type="PROSITE" id="PS50943"/>
    </source>
</evidence>
<dbReference type="InterPro" id="IPR010982">
    <property type="entry name" value="Lambda_DNA-bd_dom_sf"/>
</dbReference>
<feature type="region of interest" description="Disordered" evidence="1">
    <location>
        <begin position="67"/>
        <end position="86"/>
    </location>
</feature>
<dbReference type="EMBL" id="BAAALN010000019">
    <property type="protein sequence ID" value="GAA1252427.1"/>
    <property type="molecule type" value="Genomic_DNA"/>
</dbReference>
<dbReference type="Gene3D" id="1.10.260.40">
    <property type="entry name" value="lambda repressor-like DNA-binding domains"/>
    <property type="match status" value="1"/>
</dbReference>